<dbReference type="InterPro" id="IPR015824">
    <property type="entry name" value="Phosphoglycerate_kinase_N"/>
</dbReference>
<evidence type="ECO:0000313" key="12">
    <source>
        <dbReference type="EMBL" id="GHI59062.1"/>
    </source>
</evidence>
<protein>
    <recommendedName>
        <fullName evidence="4 10">Phosphoglycerate kinase</fullName>
        <ecNumber evidence="3 10">2.7.2.3</ecNumber>
    </recommendedName>
</protein>
<dbReference type="GO" id="GO:0016301">
    <property type="term" value="F:kinase activity"/>
    <property type="evidence" value="ECO:0007669"/>
    <property type="project" value="UniProtKB-KW"/>
</dbReference>
<feature type="binding site" evidence="10">
    <location>
        <begin position="22"/>
        <end position="24"/>
    </location>
    <ligand>
        <name>substrate</name>
    </ligand>
</feature>
<feature type="binding site" evidence="10">
    <location>
        <position position="333"/>
    </location>
    <ligand>
        <name>ATP</name>
        <dbReference type="ChEBI" id="CHEBI:30616"/>
    </ligand>
</feature>
<evidence type="ECO:0000256" key="9">
    <source>
        <dbReference type="ARBA" id="ARBA00023152"/>
    </source>
</evidence>
<organism evidence="12 13">
    <name type="scientific">Streptomyces asoensis</name>
    <dbReference type="NCBI Taxonomy" id="249586"/>
    <lineage>
        <taxon>Bacteria</taxon>
        <taxon>Bacillati</taxon>
        <taxon>Actinomycetota</taxon>
        <taxon>Actinomycetes</taxon>
        <taxon>Kitasatosporales</taxon>
        <taxon>Streptomycetaceae</taxon>
        <taxon>Streptomyces</taxon>
    </lineage>
</organism>
<feature type="binding site" evidence="10">
    <location>
        <position position="119"/>
    </location>
    <ligand>
        <name>substrate</name>
    </ligand>
</feature>
<dbReference type="InterPro" id="IPR015911">
    <property type="entry name" value="Phosphoglycerate_kinase_CS"/>
</dbReference>
<dbReference type="EC" id="2.7.2.3" evidence="3 10"/>
<dbReference type="GeneID" id="91468638"/>
<dbReference type="PIRSF" id="PIRSF000724">
    <property type="entry name" value="Pgk"/>
    <property type="match status" value="1"/>
</dbReference>
<reference evidence="13" key="1">
    <citation type="submission" date="2023-07" db="EMBL/GenBank/DDBJ databases">
        <title>Whole genome shotgun sequence of Streptomyces cacaoi subsp. asoensis NBRC 13813.</title>
        <authorList>
            <person name="Komaki H."/>
            <person name="Tamura T."/>
        </authorList>
    </citation>
    <scope>NUCLEOTIDE SEQUENCE [LARGE SCALE GENOMIC DNA]</scope>
    <source>
        <strain evidence="13">NBRC 13813</strain>
    </source>
</reference>
<dbReference type="EMBL" id="BNEB01000002">
    <property type="protein sequence ID" value="GHI59062.1"/>
    <property type="molecule type" value="Genomic_DNA"/>
</dbReference>
<evidence type="ECO:0000256" key="1">
    <source>
        <dbReference type="ARBA" id="ARBA00000642"/>
    </source>
</evidence>
<comment type="subcellular location">
    <subcellularLocation>
        <location evidence="10">Cytoplasm</location>
    </subcellularLocation>
</comment>
<sequence>MKTIDELLAEGVAGKRVFVRADLNVPLDGATITDDGRIRAVLPTVKALADAGAKVVVASHLGRPKGEPDPAFSLAPAADRLGELLGSTVAFATDTVGDSARSTVADLADGQVAVIENLRFNAGETSKDDAERGAFADRLAELADLYVGDGFGAVHRKHASVFDLPARLPHAAGFLIATEVGVLKQLTDDVKRPYVVALGGSKVSDKLAVIDELLGRADRILIGGGMAFTFLKAKGYEIGASLVQDDQLPVVTEYVERAEKNGVELVVPVDVVAAARFPDLKTKAPSDPVTVDADAIPADLMGLDIGPRTGALYASKLADAGTVFWNGPMGVFEHPDYAEGTKAVAQALVDSPAFTVVGGGDSAAAVRLLGFDENAFGHISTGGGASLEYLEGKTLPGLAALEG</sequence>
<keyword evidence="7 10" id="KW-0418">Kinase</keyword>
<keyword evidence="10" id="KW-0963">Cytoplasm</keyword>
<comment type="catalytic activity">
    <reaction evidence="1 10 11">
        <text>(2R)-3-phosphoglycerate + ATP = (2R)-3-phospho-glyceroyl phosphate + ADP</text>
        <dbReference type="Rhea" id="RHEA:14801"/>
        <dbReference type="ChEBI" id="CHEBI:30616"/>
        <dbReference type="ChEBI" id="CHEBI:57604"/>
        <dbReference type="ChEBI" id="CHEBI:58272"/>
        <dbReference type="ChEBI" id="CHEBI:456216"/>
        <dbReference type="EC" id="2.7.2.3"/>
    </reaction>
</comment>
<evidence type="ECO:0000256" key="4">
    <source>
        <dbReference type="ARBA" id="ARBA00016471"/>
    </source>
</evidence>
<dbReference type="Pfam" id="PF00162">
    <property type="entry name" value="PGK"/>
    <property type="match status" value="1"/>
</dbReference>
<keyword evidence="5 10" id="KW-0808">Transferase</keyword>
<evidence type="ECO:0000256" key="6">
    <source>
        <dbReference type="ARBA" id="ARBA00022741"/>
    </source>
</evidence>
<dbReference type="PROSITE" id="PS00111">
    <property type="entry name" value="PGLYCERATE_KINASE"/>
    <property type="match status" value="1"/>
</dbReference>
<keyword evidence="9 10" id="KW-0324">Glycolysis</keyword>
<feature type="binding site" evidence="10">
    <location>
        <position position="37"/>
    </location>
    <ligand>
        <name>substrate</name>
    </ligand>
</feature>
<evidence type="ECO:0000256" key="2">
    <source>
        <dbReference type="ARBA" id="ARBA00004838"/>
    </source>
</evidence>
<evidence type="ECO:0000313" key="13">
    <source>
        <dbReference type="Proteomes" id="UP000649259"/>
    </source>
</evidence>
<evidence type="ECO:0000256" key="7">
    <source>
        <dbReference type="ARBA" id="ARBA00022777"/>
    </source>
</evidence>
<dbReference type="SUPFAM" id="SSF53748">
    <property type="entry name" value="Phosphoglycerate kinase"/>
    <property type="match status" value="1"/>
</dbReference>
<comment type="pathway">
    <text evidence="2 10">Carbohydrate degradation; glycolysis; pyruvate from D-glyceraldehyde 3-phosphate: step 2/5.</text>
</comment>
<dbReference type="PRINTS" id="PR00477">
    <property type="entry name" value="PHGLYCKINASE"/>
</dbReference>
<gene>
    <name evidence="10 12" type="primary">pgk</name>
    <name evidence="12" type="ORF">Saso_07120</name>
</gene>
<dbReference type="Proteomes" id="UP000649259">
    <property type="component" value="Unassembled WGS sequence"/>
</dbReference>
<dbReference type="RefSeq" id="WP_203833504.1">
    <property type="nucleotide sequence ID" value="NZ_BMSI01000001.1"/>
</dbReference>
<comment type="similarity">
    <text evidence="10 11">Belongs to the phosphoglycerate kinase family.</text>
</comment>
<evidence type="ECO:0000256" key="8">
    <source>
        <dbReference type="ARBA" id="ARBA00022840"/>
    </source>
</evidence>
<keyword evidence="13" id="KW-1185">Reference proteome</keyword>
<proteinExistence type="inferred from homology"/>
<keyword evidence="8 10" id="KW-0067">ATP-binding</keyword>
<feature type="binding site" evidence="10">
    <location>
        <position position="206"/>
    </location>
    <ligand>
        <name>ATP</name>
        <dbReference type="ChEBI" id="CHEBI:30616"/>
    </ligand>
</feature>
<feature type="binding site" evidence="10">
    <location>
        <position position="302"/>
    </location>
    <ligand>
        <name>ATP</name>
        <dbReference type="ChEBI" id="CHEBI:30616"/>
    </ligand>
</feature>
<dbReference type="HAMAP" id="MF_00145">
    <property type="entry name" value="Phosphoglyc_kinase"/>
    <property type="match status" value="1"/>
</dbReference>
<keyword evidence="6 10" id="KW-0547">Nucleotide-binding</keyword>
<accession>A0ABQ3RTB0</accession>
<feature type="binding site" evidence="10">
    <location>
        <begin position="60"/>
        <end position="63"/>
    </location>
    <ligand>
        <name>substrate</name>
    </ligand>
</feature>
<feature type="binding site" evidence="10">
    <location>
        <position position="156"/>
    </location>
    <ligand>
        <name>substrate</name>
    </ligand>
</feature>
<dbReference type="InterPro" id="IPR036043">
    <property type="entry name" value="Phosphoglycerate_kinase_sf"/>
</dbReference>
<dbReference type="PANTHER" id="PTHR11406">
    <property type="entry name" value="PHOSPHOGLYCERATE KINASE"/>
    <property type="match status" value="1"/>
</dbReference>
<comment type="caution">
    <text evidence="12">The sequence shown here is derived from an EMBL/GenBank/DDBJ whole genome shotgun (WGS) entry which is preliminary data.</text>
</comment>
<dbReference type="InterPro" id="IPR001576">
    <property type="entry name" value="Phosphoglycerate_kinase"/>
</dbReference>
<dbReference type="PANTHER" id="PTHR11406:SF23">
    <property type="entry name" value="PHOSPHOGLYCERATE KINASE 1, CHLOROPLASTIC-RELATED"/>
    <property type="match status" value="1"/>
</dbReference>
<evidence type="ECO:0000256" key="5">
    <source>
        <dbReference type="ARBA" id="ARBA00022679"/>
    </source>
</evidence>
<evidence type="ECO:0000256" key="3">
    <source>
        <dbReference type="ARBA" id="ARBA00013061"/>
    </source>
</evidence>
<name>A0ABQ3RTB0_9ACTN</name>
<dbReference type="Gene3D" id="3.40.50.1260">
    <property type="entry name" value="Phosphoglycerate kinase, N-terminal domain"/>
    <property type="match status" value="2"/>
</dbReference>
<comment type="subunit">
    <text evidence="10">Monomer.</text>
</comment>
<evidence type="ECO:0000256" key="11">
    <source>
        <dbReference type="RuleBase" id="RU000532"/>
    </source>
</evidence>
<feature type="binding site" evidence="10">
    <location>
        <begin position="359"/>
        <end position="362"/>
    </location>
    <ligand>
        <name>ATP</name>
        <dbReference type="ChEBI" id="CHEBI:30616"/>
    </ligand>
</feature>
<evidence type="ECO:0000256" key="10">
    <source>
        <dbReference type="HAMAP-Rule" id="MF_00145"/>
    </source>
</evidence>